<organism evidence="2">
    <name type="scientific">marine sediment metagenome</name>
    <dbReference type="NCBI Taxonomy" id="412755"/>
    <lineage>
        <taxon>unclassified sequences</taxon>
        <taxon>metagenomes</taxon>
        <taxon>ecological metagenomes</taxon>
    </lineage>
</organism>
<gene>
    <name evidence="2" type="ORF">LCGC14_1921310</name>
</gene>
<dbReference type="Pfam" id="PF04965">
    <property type="entry name" value="GPW_gp25"/>
    <property type="match status" value="1"/>
</dbReference>
<sequence length="122" mass="14078">MVLYKGFSSFEFQSKGTFRLNDIELVKLDLLNHIFTRRGERVMEPDFGTSIPDLPFEPLTDELVEIVEDELTIVFEFDPRVELLDLRVVPEEDQNALTASALLRFIEFQVTDTLNIRIDLGA</sequence>
<evidence type="ECO:0000313" key="2">
    <source>
        <dbReference type="EMBL" id="KKL88778.1"/>
    </source>
</evidence>
<evidence type="ECO:0000259" key="1">
    <source>
        <dbReference type="Pfam" id="PF04965"/>
    </source>
</evidence>
<feature type="domain" description="IraD/Gp25-like" evidence="1">
    <location>
        <begin position="25"/>
        <end position="100"/>
    </location>
</feature>
<dbReference type="AlphaFoldDB" id="A0A0F9FRJ8"/>
<protein>
    <recommendedName>
        <fullName evidence="1">IraD/Gp25-like domain-containing protein</fullName>
    </recommendedName>
</protein>
<dbReference type="SUPFAM" id="SSF160719">
    <property type="entry name" value="gpW/gp25-like"/>
    <property type="match status" value="1"/>
</dbReference>
<comment type="caution">
    <text evidence="2">The sequence shown here is derived from an EMBL/GenBank/DDBJ whole genome shotgun (WGS) entry which is preliminary data.</text>
</comment>
<dbReference type="EMBL" id="LAZR01020464">
    <property type="protein sequence ID" value="KKL88778.1"/>
    <property type="molecule type" value="Genomic_DNA"/>
</dbReference>
<proteinExistence type="predicted"/>
<reference evidence="2" key="1">
    <citation type="journal article" date="2015" name="Nature">
        <title>Complex archaea that bridge the gap between prokaryotes and eukaryotes.</title>
        <authorList>
            <person name="Spang A."/>
            <person name="Saw J.H."/>
            <person name="Jorgensen S.L."/>
            <person name="Zaremba-Niedzwiedzka K."/>
            <person name="Martijn J."/>
            <person name="Lind A.E."/>
            <person name="van Eijk R."/>
            <person name="Schleper C."/>
            <person name="Guy L."/>
            <person name="Ettema T.J."/>
        </authorList>
    </citation>
    <scope>NUCLEOTIDE SEQUENCE</scope>
</reference>
<name>A0A0F9FRJ8_9ZZZZ</name>
<dbReference type="InterPro" id="IPR007048">
    <property type="entry name" value="IraD/Gp25-like"/>
</dbReference>
<accession>A0A0F9FRJ8</accession>
<dbReference type="Gene3D" id="3.10.450.40">
    <property type="match status" value="1"/>
</dbReference>